<dbReference type="GO" id="GO:0031460">
    <property type="term" value="P:glycine betaine transport"/>
    <property type="evidence" value="ECO:0007669"/>
    <property type="project" value="TreeGrafter"/>
</dbReference>
<dbReference type="PROSITE" id="PS50928">
    <property type="entry name" value="ABC_TM1"/>
    <property type="match status" value="1"/>
</dbReference>
<dbReference type="PANTHER" id="PTHR30177">
    <property type="entry name" value="GLYCINE BETAINE/L-PROLINE TRANSPORT SYSTEM PERMEASE PROTEIN PROW"/>
    <property type="match status" value="1"/>
</dbReference>
<evidence type="ECO:0000256" key="1">
    <source>
        <dbReference type="ARBA" id="ARBA00004141"/>
    </source>
</evidence>
<dbReference type="Gene3D" id="3.40.190.120">
    <property type="entry name" value="Osmoprotection protein (prox), domain 2"/>
    <property type="match status" value="1"/>
</dbReference>
<dbReference type="Gene3D" id="3.40.190.10">
    <property type="entry name" value="Periplasmic binding protein-like II"/>
    <property type="match status" value="1"/>
</dbReference>
<dbReference type="PANTHER" id="PTHR30177:SF4">
    <property type="entry name" value="OSMOPROTECTANT IMPORT PERMEASE PROTEIN OSMW"/>
    <property type="match status" value="1"/>
</dbReference>
<dbReference type="Proteomes" id="UP000295773">
    <property type="component" value="Unassembled WGS sequence"/>
</dbReference>
<comment type="subcellular location">
    <subcellularLocation>
        <location evidence="8">Cell membrane</location>
        <topology evidence="8">Multi-pass membrane protein</topology>
    </subcellularLocation>
    <subcellularLocation>
        <location evidence="1">Membrane</location>
        <topology evidence="1">Multi-pass membrane protein</topology>
    </subcellularLocation>
</comment>
<evidence type="ECO:0000313" key="11">
    <source>
        <dbReference type="Proteomes" id="UP000295773"/>
    </source>
</evidence>
<dbReference type="Gene3D" id="1.10.3720.10">
    <property type="entry name" value="MetI-like"/>
    <property type="match status" value="1"/>
</dbReference>
<feature type="transmembrane region" description="Helical" evidence="8">
    <location>
        <begin position="20"/>
        <end position="45"/>
    </location>
</feature>
<dbReference type="Pfam" id="PF04069">
    <property type="entry name" value="OpuAC"/>
    <property type="match status" value="1"/>
</dbReference>
<keyword evidence="11" id="KW-1185">Reference proteome</keyword>
<comment type="caution">
    <text evidence="10">The sequence shown here is derived from an EMBL/GenBank/DDBJ whole genome shotgun (WGS) entry which is preliminary data.</text>
</comment>
<dbReference type="GO" id="GO:0022857">
    <property type="term" value="F:transmembrane transporter activity"/>
    <property type="evidence" value="ECO:0007669"/>
    <property type="project" value="InterPro"/>
</dbReference>
<dbReference type="CDD" id="cd13612">
    <property type="entry name" value="PBP2_ProWX"/>
    <property type="match status" value="1"/>
</dbReference>
<feature type="transmembrane region" description="Helical" evidence="8">
    <location>
        <begin position="146"/>
        <end position="170"/>
    </location>
</feature>
<name>A0A4R3SYH0_9FIRM</name>
<feature type="transmembrane region" description="Helical" evidence="8">
    <location>
        <begin position="84"/>
        <end position="102"/>
    </location>
</feature>
<feature type="transmembrane region" description="Helical" evidence="8">
    <location>
        <begin position="182"/>
        <end position="206"/>
    </location>
</feature>
<sequence length="517" mass="57856">MIESLWEFYRTRYDFIVPLIIEHLQIAVIAIIAATMIGVSLGIFIHEKKRLSPIVLGLVSFLYTIPSISMLGFLIPFSGIGNKSAIIALTIYALLPIIRATFTGLENVDADIIEAARGMGSTRKQILFQIKLPLAMPVMLSGFKNMTVMTIALAGIASFIGAGGLGVAIYRGITTNNMTMTIAGSLAVALLAFLCDILIGCMERFLRNRRHTQKTKHRVMLSILAVFIALSAGLFYTPHKKEVLHLATKPMSEEFIIGEMLKQLIEDRTGISVVITKGVGGGTSNIHPAMVKGDFDLYPEYTGTSWSFVLKEKELPDDATLFKELNQQYQKNYHMEWVGLYGFNNTYGIAVTKKLADTYHLKTYSDLAAVSHKLSFGGEYDFYEREDGYDALTTAYGFHFKKTRDLDIGLKYDALENGETDAIIAFTTDGRLSSPNIVLLQDDKHFFQTYYAGTIIRQDTLKKYPELRQVLMLMNNLISEKEMAAMNHEVETQKKNEADVARAFLIKKGLLEVKNHE</sequence>
<evidence type="ECO:0000313" key="10">
    <source>
        <dbReference type="EMBL" id="TCU53674.1"/>
    </source>
</evidence>
<evidence type="ECO:0000256" key="2">
    <source>
        <dbReference type="ARBA" id="ARBA00022448"/>
    </source>
</evidence>
<dbReference type="InterPro" id="IPR007210">
    <property type="entry name" value="ABC_Gly_betaine_transp_sub-bd"/>
</dbReference>
<evidence type="ECO:0000256" key="6">
    <source>
        <dbReference type="ARBA" id="ARBA00035642"/>
    </source>
</evidence>
<feature type="transmembrane region" description="Helical" evidence="8">
    <location>
        <begin position="218"/>
        <end position="236"/>
    </location>
</feature>
<evidence type="ECO:0000256" key="7">
    <source>
        <dbReference type="ARBA" id="ARBA00035652"/>
    </source>
</evidence>
<comment type="similarity">
    <text evidence="6">In the C-terminal section; belongs to the OsmX family.</text>
</comment>
<feature type="domain" description="ABC transmembrane type-1" evidence="9">
    <location>
        <begin position="20"/>
        <end position="199"/>
    </location>
</feature>
<dbReference type="EMBL" id="SMBP01000027">
    <property type="protein sequence ID" value="TCU53674.1"/>
    <property type="molecule type" value="Genomic_DNA"/>
</dbReference>
<dbReference type="AlphaFoldDB" id="A0A4R3SYH0"/>
<comment type="similarity">
    <text evidence="8">Belongs to the binding-protein-dependent transport system permease family.</text>
</comment>
<evidence type="ECO:0000256" key="5">
    <source>
        <dbReference type="ARBA" id="ARBA00023136"/>
    </source>
</evidence>
<keyword evidence="4 8" id="KW-1133">Transmembrane helix</keyword>
<accession>A0A4R3SYH0</accession>
<comment type="similarity">
    <text evidence="7">In the N-terminal section; belongs to the binding-protein-dependent transport system permease family.</text>
</comment>
<dbReference type="FunFam" id="1.10.3720.10:FF:000001">
    <property type="entry name" value="Glycine betaine ABC transporter, permease"/>
    <property type="match status" value="1"/>
</dbReference>
<dbReference type="CDD" id="cd06261">
    <property type="entry name" value="TM_PBP2"/>
    <property type="match status" value="1"/>
</dbReference>
<keyword evidence="2 8" id="KW-0813">Transport</keyword>
<evidence type="ECO:0000256" key="4">
    <source>
        <dbReference type="ARBA" id="ARBA00022989"/>
    </source>
</evidence>
<dbReference type="InterPro" id="IPR000515">
    <property type="entry name" value="MetI-like"/>
</dbReference>
<organism evidence="10 11">
    <name type="scientific">Longicatena caecimuris</name>
    <dbReference type="NCBI Taxonomy" id="1796635"/>
    <lineage>
        <taxon>Bacteria</taxon>
        <taxon>Bacillati</taxon>
        <taxon>Bacillota</taxon>
        <taxon>Erysipelotrichia</taxon>
        <taxon>Erysipelotrichales</taxon>
        <taxon>Erysipelotrichaceae</taxon>
        <taxon>Longicatena</taxon>
    </lineage>
</organism>
<keyword evidence="5 8" id="KW-0472">Membrane</keyword>
<evidence type="ECO:0000256" key="8">
    <source>
        <dbReference type="RuleBase" id="RU363032"/>
    </source>
</evidence>
<dbReference type="SUPFAM" id="SSF53850">
    <property type="entry name" value="Periplasmic binding protein-like II"/>
    <property type="match status" value="1"/>
</dbReference>
<protein>
    <submittedName>
        <fullName evidence="10">Osmoprotectant transport system permease protein</fullName>
    </submittedName>
</protein>
<evidence type="ECO:0000256" key="3">
    <source>
        <dbReference type="ARBA" id="ARBA00022692"/>
    </source>
</evidence>
<dbReference type="RefSeq" id="WP_132225669.1">
    <property type="nucleotide sequence ID" value="NZ_JADPGE010000006.1"/>
</dbReference>
<dbReference type="InterPro" id="IPR035906">
    <property type="entry name" value="MetI-like_sf"/>
</dbReference>
<evidence type="ECO:0000259" key="9">
    <source>
        <dbReference type="PROSITE" id="PS50928"/>
    </source>
</evidence>
<dbReference type="SUPFAM" id="SSF161098">
    <property type="entry name" value="MetI-like"/>
    <property type="match status" value="1"/>
</dbReference>
<dbReference type="GO" id="GO:0043190">
    <property type="term" value="C:ATP-binding cassette (ABC) transporter complex"/>
    <property type="evidence" value="ECO:0007669"/>
    <property type="project" value="InterPro"/>
</dbReference>
<proteinExistence type="inferred from homology"/>
<feature type="transmembrane region" description="Helical" evidence="8">
    <location>
        <begin position="54"/>
        <end position="78"/>
    </location>
</feature>
<dbReference type="InterPro" id="IPR051204">
    <property type="entry name" value="ABC_transp_perm/SBD"/>
</dbReference>
<keyword evidence="3 8" id="KW-0812">Transmembrane</keyword>
<reference evidence="10 11" key="1">
    <citation type="submission" date="2019-03" db="EMBL/GenBank/DDBJ databases">
        <title>Genomic Encyclopedia of Type Strains, Phase IV (KMG-IV): sequencing the most valuable type-strain genomes for metagenomic binning, comparative biology and taxonomic classification.</title>
        <authorList>
            <person name="Goeker M."/>
        </authorList>
    </citation>
    <scope>NUCLEOTIDE SEQUENCE [LARGE SCALE GENOMIC DNA]</scope>
    <source>
        <strain evidence="10 11">DSM 29481</strain>
    </source>
</reference>
<gene>
    <name evidence="10" type="ORF">EDD61_12712</name>
</gene>
<dbReference type="Pfam" id="PF00528">
    <property type="entry name" value="BPD_transp_1"/>
    <property type="match status" value="1"/>
</dbReference>